<keyword evidence="2" id="KW-1185">Reference proteome</keyword>
<sequence>MIVPAGGRWSQQVTETSRALDLEPGVFALEDPREIALSLQRSAEASVRRKTDPFRSAMSMLNFYINRAGRNLSPERRACLEAAKHELRRLYGRTSSHEDG</sequence>
<organism evidence="1 2">
    <name type="scientific">Aromatoleum evansii</name>
    <name type="common">Azoarcus evansii</name>
    <dbReference type="NCBI Taxonomy" id="59406"/>
    <lineage>
        <taxon>Bacteria</taxon>
        <taxon>Pseudomonadati</taxon>
        <taxon>Pseudomonadota</taxon>
        <taxon>Betaproteobacteria</taxon>
        <taxon>Rhodocyclales</taxon>
        <taxon>Rhodocyclaceae</taxon>
        <taxon>Aromatoleum</taxon>
    </lineage>
</organism>
<dbReference type="Proteomes" id="UP001626593">
    <property type="component" value="Chromosome"/>
</dbReference>
<dbReference type="Pfam" id="PF11373">
    <property type="entry name" value="DUF3175"/>
    <property type="match status" value="1"/>
</dbReference>
<gene>
    <name evidence="1" type="ORF">U5817_17080</name>
</gene>
<accession>A0ABZ1AHE1</accession>
<reference evidence="1 2" key="1">
    <citation type="submission" date="2023-12" db="EMBL/GenBank/DDBJ databases">
        <title>A. evansii MAY27, complete genome.</title>
        <authorList>
            <person name="Wang Y."/>
        </authorList>
    </citation>
    <scope>NUCLEOTIDE SEQUENCE [LARGE SCALE GENOMIC DNA]</scope>
    <source>
        <strain evidence="1 2">MAY27</strain>
    </source>
</reference>
<dbReference type="InterPro" id="IPR021513">
    <property type="entry name" value="Phage_RSL1_Orf186"/>
</dbReference>
<evidence type="ECO:0000313" key="1">
    <source>
        <dbReference type="EMBL" id="WRL44915.1"/>
    </source>
</evidence>
<dbReference type="RefSeq" id="WP_407278181.1">
    <property type="nucleotide sequence ID" value="NZ_CP141259.1"/>
</dbReference>
<proteinExistence type="predicted"/>
<evidence type="ECO:0000313" key="2">
    <source>
        <dbReference type="Proteomes" id="UP001626593"/>
    </source>
</evidence>
<protein>
    <submittedName>
        <fullName evidence="1">DUF3175 domain-containing protein</fullName>
    </submittedName>
</protein>
<dbReference type="EMBL" id="CP141259">
    <property type="protein sequence ID" value="WRL44915.1"/>
    <property type="molecule type" value="Genomic_DNA"/>
</dbReference>
<name>A0ABZ1AHE1_AROEV</name>